<feature type="transmembrane region" description="Helical" evidence="6">
    <location>
        <begin position="82"/>
        <end position="101"/>
    </location>
</feature>
<dbReference type="KEGG" id="acz:Acaty_c2593"/>
<dbReference type="PANTHER" id="PTHR35007:SF1">
    <property type="entry name" value="PILUS ASSEMBLY PROTEIN"/>
    <property type="match status" value="1"/>
</dbReference>
<dbReference type="InterPro" id="IPR042094">
    <property type="entry name" value="T2SS_GspF_sf"/>
</dbReference>
<comment type="subcellular location">
    <subcellularLocation>
        <location evidence="1">Cell membrane</location>
        <topology evidence="1">Multi-pass membrane protein</topology>
    </subcellularLocation>
</comment>
<dbReference type="Gene3D" id="1.20.81.30">
    <property type="entry name" value="Type II secretion system (T2SS), domain F"/>
    <property type="match status" value="1"/>
</dbReference>
<dbReference type="AlphaFoldDB" id="A0A060A2V8"/>
<keyword evidence="4 6" id="KW-1133">Transmembrane helix</keyword>
<dbReference type="Proteomes" id="UP000005522">
    <property type="component" value="Chromosome"/>
</dbReference>
<protein>
    <submittedName>
        <fullName evidence="8">Flp pilus assembly protein TadB</fullName>
    </submittedName>
</protein>
<evidence type="ECO:0000256" key="6">
    <source>
        <dbReference type="SAM" id="Phobius"/>
    </source>
</evidence>
<dbReference type="InterPro" id="IPR018076">
    <property type="entry name" value="T2SS_GspF_dom"/>
</dbReference>
<proteinExistence type="predicted"/>
<evidence type="ECO:0000256" key="1">
    <source>
        <dbReference type="ARBA" id="ARBA00004651"/>
    </source>
</evidence>
<evidence type="ECO:0000256" key="5">
    <source>
        <dbReference type="ARBA" id="ARBA00023136"/>
    </source>
</evidence>
<gene>
    <name evidence="8" type="ORF">Acaty_c2593</name>
</gene>
<dbReference type="PANTHER" id="PTHR35007">
    <property type="entry name" value="INTEGRAL MEMBRANE PROTEIN-RELATED"/>
    <property type="match status" value="1"/>
</dbReference>
<feature type="transmembrane region" description="Helical" evidence="6">
    <location>
        <begin position="256"/>
        <end position="276"/>
    </location>
</feature>
<evidence type="ECO:0000313" key="9">
    <source>
        <dbReference type="Proteomes" id="UP000005522"/>
    </source>
</evidence>
<keyword evidence="2" id="KW-1003">Cell membrane</keyword>
<accession>A0A060A2V8</accession>
<dbReference type="Pfam" id="PF00482">
    <property type="entry name" value="T2SSF"/>
    <property type="match status" value="1"/>
</dbReference>
<evidence type="ECO:0000259" key="7">
    <source>
        <dbReference type="Pfam" id="PF00482"/>
    </source>
</evidence>
<feature type="transmembrane region" description="Helical" evidence="6">
    <location>
        <begin position="6"/>
        <end position="24"/>
    </location>
</feature>
<dbReference type="HOGENOM" id="CLU_064305_2_0_6"/>
<evidence type="ECO:0000313" key="8">
    <source>
        <dbReference type="EMBL" id="AIA56437.1"/>
    </source>
</evidence>
<dbReference type="GO" id="GO:0005886">
    <property type="term" value="C:plasma membrane"/>
    <property type="evidence" value="ECO:0007669"/>
    <property type="project" value="UniProtKB-SubCell"/>
</dbReference>
<feature type="transmembrane region" description="Helical" evidence="6">
    <location>
        <begin position="57"/>
        <end position="76"/>
    </location>
</feature>
<dbReference type="EMBL" id="CP005986">
    <property type="protein sequence ID" value="AIA56437.1"/>
    <property type="molecule type" value="Genomic_DNA"/>
</dbReference>
<keyword evidence="5 6" id="KW-0472">Membrane</keyword>
<dbReference type="eggNOG" id="COG4965">
    <property type="taxonomic scope" value="Bacteria"/>
</dbReference>
<evidence type="ECO:0000256" key="3">
    <source>
        <dbReference type="ARBA" id="ARBA00022692"/>
    </source>
</evidence>
<feature type="domain" description="Type II secretion system protein GspF" evidence="7">
    <location>
        <begin position="118"/>
        <end position="242"/>
    </location>
</feature>
<evidence type="ECO:0000256" key="2">
    <source>
        <dbReference type="ARBA" id="ARBA00022475"/>
    </source>
</evidence>
<sequence length="284" mass="31355">MSASELGLAALIFLSVSVLLFVAVQGTHATLGRQRTVFTQETRRSLADMFIFADPAVLWRLNVAALFLVPLLVYLLVPSVPIVVVAALLVAIAPRYVLLYLKKRRFLRLHDQLPDTLLMMASALRGGANLGQTLEGLAKDMSPPMNQELSLVVREQRLGVPFEEAVSHLAERVRSQDFDLVVSALRINREVGGNLADTLQRLGETVRRRLMMEQKIRALTSQGKLQGIVMTALPVLIILALLRIEPAATGALFDTYRGWAVLAIAIVLEILGYWGIRKIVSIEV</sequence>
<name>A0A060A2V8_ACICK</name>
<keyword evidence="3 6" id="KW-0812">Transmembrane</keyword>
<dbReference type="RefSeq" id="WP_004869286.1">
    <property type="nucleotide sequence ID" value="NZ_CP005986.1"/>
</dbReference>
<organism evidence="8 9">
    <name type="scientific">Acidithiobacillus caldus (strain ATCC 51756 / DSM 8584 / KU)</name>
    <dbReference type="NCBI Taxonomy" id="637389"/>
    <lineage>
        <taxon>Bacteria</taxon>
        <taxon>Pseudomonadati</taxon>
        <taxon>Pseudomonadota</taxon>
        <taxon>Acidithiobacillia</taxon>
        <taxon>Acidithiobacillales</taxon>
        <taxon>Acidithiobacillaceae</taxon>
        <taxon>Acidithiobacillus</taxon>
    </lineage>
</organism>
<reference evidence="8 9" key="1">
    <citation type="journal article" date="2009" name="J. Bacteriol.">
        <title>Draft genome sequence of the extremely acidophilic bacterium Acidithiobacillus caldus ATCC 51756 reveals metabolic versatility in the genus Acidithiobacillus.</title>
        <authorList>
            <person name="Valdes J."/>
            <person name="Quatrini R."/>
            <person name="Hallberg K."/>
            <person name="Dopson M."/>
            <person name="Valenzuela P.D."/>
            <person name="Holmes D.S."/>
        </authorList>
    </citation>
    <scope>NUCLEOTIDE SEQUENCE [LARGE SCALE GENOMIC DNA]</scope>
    <source>
        <strain evidence="9">ATCC 51756 / DSM 8584 / KU</strain>
    </source>
</reference>
<evidence type="ECO:0000256" key="4">
    <source>
        <dbReference type="ARBA" id="ARBA00022989"/>
    </source>
</evidence>
<feature type="transmembrane region" description="Helical" evidence="6">
    <location>
        <begin position="225"/>
        <end position="244"/>
    </location>
</feature>